<comment type="caution">
    <text evidence="1">The sequence shown here is derived from an EMBL/GenBank/DDBJ whole genome shotgun (WGS) entry which is preliminary data.</text>
</comment>
<evidence type="ECO:0000313" key="1">
    <source>
        <dbReference type="EMBL" id="KAJ7103140.1"/>
    </source>
</evidence>
<name>A0AAD6ULF3_9AGAR</name>
<accession>A0AAD6ULF3</accession>
<protein>
    <recommendedName>
        <fullName evidence="3">F-box domain-containing protein</fullName>
    </recommendedName>
</protein>
<sequence>MSLASLPTELYSVIMDQLPPESLHHSLLQLTRALPSAPISLHPLFQCITLRRPEQATSLIRRLIKPDGAEVSLYVQELSLHDVWTVDADVMVNVLRKLRKLSSLSLCVGTNFAPEHLKAILEIPRPDLRYLSLRFRP</sequence>
<dbReference type="InterPro" id="IPR032675">
    <property type="entry name" value="LRR_dom_sf"/>
</dbReference>
<gene>
    <name evidence="1" type="ORF">B0H15DRAFT_811102</name>
</gene>
<proteinExistence type="predicted"/>
<dbReference type="Gene3D" id="3.80.10.10">
    <property type="entry name" value="Ribonuclease Inhibitor"/>
    <property type="match status" value="1"/>
</dbReference>
<dbReference type="AlphaFoldDB" id="A0AAD6ULF3"/>
<dbReference type="EMBL" id="JARJCN010000002">
    <property type="protein sequence ID" value="KAJ7103140.1"/>
    <property type="molecule type" value="Genomic_DNA"/>
</dbReference>
<keyword evidence="2" id="KW-1185">Reference proteome</keyword>
<reference evidence="1" key="1">
    <citation type="submission" date="2023-03" db="EMBL/GenBank/DDBJ databases">
        <title>Massive genome expansion in bonnet fungi (Mycena s.s.) driven by repeated elements and novel gene families across ecological guilds.</title>
        <authorList>
            <consortium name="Lawrence Berkeley National Laboratory"/>
            <person name="Harder C.B."/>
            <person name="Miyauchi S."/>
            <person name="Viragh M."/>
            <person name="Kuo A."/>
            <person name="Thoen E."/>
            <person name="Andreopoulos B."/>
            <person name="Lu D."/>
            <person name="Skrede I."/>
            <person name="Drula E."/>
            <person name="Henrissat B."/>
            <person name="Morin E."/>
            <person name="Kohler A."/>
            <person name="Barry K."/>
            <person name="LaButti K."/>
            <person name="Morin E."/>
            <person name="Salamov A."/>
            <person name="Lipzen A."/>
            <person name="Mereny Z."/>
            <person name="Hegedus B."/>
            <person name="Baldrian P."/>
            <person name="Stursova M."/>
            <person name="Weitz H."/>
            <person name="Taylor A."/>
            <person name="Grigoriev I.V."/>
            <person name="Nagy L.G."/>
            <person name="Martin F."/>
            <person name="Kauserud H."/>
        </authorList>
    </citation>
    <scope>NUCLEOTIDE SEQUENCE</scope>
    <source>
        <strain evidence="1">CBHHK173m</strain>
    </source>
</reference>
<organism evidence="1 2">
    <name type="scientific">Mycena belliarum</name>
    <dbReference type="NCBI Taxonomy" id="1033014"/>
    <lineage>
        <taxon>Eukaryota</taxon>
        <taxon>Fungi</taxon>
        <taxon>Dikarya</taxon>
        <taxon>Basidiomycota</taxon>
        <taxon>Agaricomycotina</taxon>
        <taxon>Agaricomycetes</taxon>
        <taxon>Agaricomycetidae</taxon>
        <taxon>Agaricales</taxon>
        <taxon>Marasmiineae</taxon>
        <taxon>Mycenaceae</taxon>
        <taxon>Mycena</taxon>
    </lineage>
</organism>
<evidence type="ECO:0000313" key="2">
    <source>
        <dbReference type="Proteomes" id="UP001222325"/>
    </source>
</evidence>
<dbReference type="Proteomes" id="UP001222325">
    <property type="component" value="Unassembled WGS sequence"/>
</dbReference>
<evidence type="ECO:0008006" key="3">
    <source>
        <dbReference type="Google" id="ProtNLM"/>
    </source>
</evidence>